<gene>
    <name evidence="2" type="ORF">HJG63_017365</name>
</gene>
<keyword evidence="3" id="KW-1185">Reference proteome</keyword>
<proteinExistence type="predicted"/>
<feature type="compositionally biased region" description="Basic and acidic residues" evidence="1">
    <location>
        <begin position="180"/>
        <end position="193"/>
    </location>
</feature>
<feature type="region of interest" description="Disordered" evidence="1">
    <location>
        <begin position="155"/>
        <end position="193"/>
    </location>
</feature>
<evidence type="ECO:0000256" key="1">
    <source>
        <dbReference type="SAM" id="MobiDB-lite"/>
    </source>
</evidence>
<comment type="caution">
    <text evidence="2">The sequence shown here is derived from an EMBL/GenBank/DDBJ whole genome shotgun (WGS) entry which is preliminary data.</text>
</comment>
<name>A0A7J8JLA4_ROUAE</name>
<sequence>MDDIADRIRMDAGEVTLVNHNSIFKTHLLSETGFPEDQLSLSDHQILPSREGNLDRSYTCSTGSAAYSPNYYSDNPSSDNFLGSGDIRTFGQSANGQWRNSTPASGSTFQKSRNSRSLYLETRKTSSGLSNTFMGKSNHHCHVSAYEKSFPIKSVPSPSWSGSCRRNLLSPKKTQRRHVSTAEEVRKTCDKSY</sequence>
<protein>
    <submittedName>
        <fullName evidence="2">SUMO specific peptidase 1</fullName>
    </submittedName>
</protein>
<organism evidence="2 3">
    <name type="scientific">Rousettus aegyptiacus</name>
    <name type="common">Egyptian fruit bat</name>
    <name type="synonym">Pteropus aegyptiacus</name>
    <dbReference type="NCBI Taxonomy" id="9407"/>
    <lineage>
        <taxon>Eukaryota</taxon>
        <taxon>Metazoa</taxon>
        <taxon>Chordata</taxon>
        <taxon>Craniata</taxon>
        <taxon>Vertebrata</taxon>
        <taxon>Euteleostomi</taxon>
        <taxon>Mammalia</taxon>
        <taxon>Eutheria</taxon>
        <taxon>Laurasiatheria</taxon>
        <taxon>Chiroptera</taxon>
        <taxon>Yinpterochiroptera</taxon>
        <taxon>Pteropodoidea</taxon>
        <taxon>Pteropodidae</taxon>
        <taxon>Rousettinae</taxon>
        <taxon>Rousettus</taxon>
    </lineage>
</organism>
<evidence type="ECO:0000313" key="3">
    <source>
        <dbReference type="Proteomes" id="UP000593571"/>
    </source>
</evidence>
<evidence type="ECO:0000313" key="2">
    <source>
        <dbReference type="EMBL" id="KAF6497656.1"/>
    </source>
</evidence>
<accession>A0A7J8JLA4</accession>
<dbReference type="Proteomes" id="UP000593571">
    <property type="component" value="Unassembled WGS sequence"/>
</dbReference>
<dbReference type="AlphaFoldDB" id="A0A7J8JLA4"/>
<feature type="region of interest" description="Disordered" evidence="1">
    <location>
        <begin position="93"/>
        <end position="115"/>
    </location>
</feature>
<dbReference type="EMBL" id="JACASE010000002">
    <property type="protein sequence ID" value="KAF6497656.1"/>
    <property type="molecule type" value="Genomic_DNA"/>
</dbReference>
<reference evidence="2 3" key="1">
    <citation type="journal article" date="2020" name="Nature">
        <title>Six reference-quality genomes reveal evolution of bat adaptations.</title>
        <authorList>
            <person name="Jebb D."/>
            <person name="Huang Z."/>
            <person name="Pippel M."/>
            <person name="Hughes G.M."/>
            <person name="Lavrichenko K."/>
            <person name="Devanna P."/>
            <person name="Winkler S."/>
            <person name="Jermiin L.S."/>
            <person name="Skirmuntt E.C."/>
            <person name="Katzourakis A."/>
            <person name="Burkitt-Gray L."/>
            <person name="Ray D.A."/>
            <person name="Sullivan K.A.M."/>
            <person name="Roscito J.G."/>
            <person name="Kirilenko B.M."/>
            <person name="Davalos L.M."/>
            <person name="Corthals A.P."/>
            <person name="Power M.L."/>
            <person name="Jones G."/>
            <person name="Ransome R.D."/>
            <person name="Dechmann D.K.N."/>
            <person name="Locatelli A.G."/>
            <person name="Puechmaille S.J."/>
            <person name="Fedrigo O."/>
            <person name="Jarvis E.D."/>
            <person name="Hiller M."/>
            <person name="Vernes S.C."/>
            <person name="Myers E.W."/>
            <person name="Teeling E.C."/>
        </authorList>
    </citation>
    <scope>NUCLEOTIDE SEQUENCE [LARGE SCALE GENOMIC DNA]</scope>
    <source>
        <strain evidence="2">MRouAeg1</strain>
        <tissue evidence="2">Muscle</tissue>
    </source>
</reference>